<dbReference type="Gene3D" id="3.40.190.170">
    <property type="entry name" value="Bacterial extracellular solute-binding protein, family 7"/>
    <property type="match status" value="1"/>
</dbReference>
<dbReference type="GO" id="GO:0031317">
    <property type="term" value="C:tripartite ATP-independent periplasmic transporter complex"/>
    <property type="evidence" value="ECO:0007669"/>
    <property type="project" value="InterPro"/>
</dbReference>
<dbReference type="CDD" id="cd13604">
    <property type="entry name" value="PBP2_TRAP_ketoacid_lactate_like"/>
    <property type="match status" value="1"/>
</dbReference>
<evidence type="ECO:0000313" key="5">
    <source>
        <dbReference type="EMBL" id="BBB29690.1"/>
    </source>
</evidence>
<evidence type="ECO:0000313" key="6">
    <source>
        <dbReference type="Proteomes" id="UP000595332"/>
    </source>
</evidence>
<evidence type="ECO:0000256" key="3">
    <source>
        <dbReference type="PIRSR" id="PIRSR039026-2"/>
    </source>
</evidence>
<dbReference type="InterPro" id="IPR018389">
    <property type="entry name" value="DctP_fam"/>
</dbReference>
<gene>
    <name evidence="5" type="ORF">NEJAP_1739</name>
</gene>
<dbReference type="GO" id="GO:0055085">
    <property type="term" value="P:transmembrane transport"/>
    <property type="evidence" value="ECO:0007669"/>
    <property type="project" value="InterPro"/>
</dbReference>
<name>A0A7R6PSP4_9GAMM</name>
<dbReference type="InterPro" id="IPR026289">
    <property type="entry name" value="SBP_TakP-like"/>
</dbReference>
<evidence type="ECO:0000256" key="1">
    <source>
        <dbReference type="ARBA" id="ARBA00022729"/>
    </source>
</evidence>
<protein>
    <submittedName>
        <fullName evidence="5">TRAP dicarboxylate transporter DctP subunit</fullName>
    </submittedName>
</protein>
<dbReference type="AlphaFoldDB" id="A0A7R6PSP4"/>
<organism evidence="5 6">
    <name type="scientific">Neptunomonas japonica JAMM 1380</name>
    <dbReference type="NCBI Taxonomy" id="1441457"/>
    <lineage>
        <taxon>Bacteria</taxon>
        <taxon>Pseudomonadati</taxon>
        <taxon>Pseudomonadota</taxon>
        <taxon>Gammaproteobacteria</taxon>
        <taxon>Oceanospirillales</taxon>
        <taxon>Oceanospirillaceae</taxon>
        <taxon>Neptunomonas</taxon>
    </lineage>
</organism>
<sequence length="354" mass="38995">MKKIIKSKALLSFAMLAATSIGGQASAANKVLLKMPTAYGTHLPVLGETQTWLVDQVATISSKRVKIKLYEPGKLVAPFEILDVVSKGKANAGFGSPGYWAGKMPASPLFNSVPFGPDAGEYLAWIYFGNGGKLWQQMYDDAGYNVKPMLCGMLPPETSGWFSKEINSPDDLKGLKMRFAGLGGKVMQKLGVSVTLLPGGEIFPSLEKGAIDATEFSMPSIDSKLGFHKLVKYNYFPGWHQQASTMELLINKDTWNSMDETQQAALEVSCRAAVTYSLAIGEASQFKTMNDNVENKGVTNVRWSDEMLETFKNTWDEVAEEQSSNDPFFKVVLDDLNSFRDQYSIWGKNAFLPK</sequence>
<feature type="binding site" evidence="2">
    <location>
        <position position="157"/>
    </location>
    <ligand>
        <name>substrate</name>
    </ligand>
</feature>
<dbReference type="GO" id="GO:0046872">
    <property type="term" value="F:metal ion binding"/>
    <property type="evidence" value="ECO:0007669"/>
    <property type="project" value="UniProtKB-KW"/>
</dbReference>
<dbReference type="PANTHER" id="PTHR33376">
    <property type="match status" value="1"/>
</dbReference>
<dbReference type="RefSeq" id="WP_201350288.1">
    <property type="nucleotide sequence ID" value="NZ_AP014546.1"/>
</dbReference>
<dbReference type="Pfam" id="PF03480">
    <property type="entry name" value="DctP"/>
    <property type="match status" value="1"/>
</dbReference>
<keyword evidence="6" id="KW-1185">Reference proteome</keyword>
<reference evidence="5 6" key="1">
    <citation type="journal article" date="2008" name="Int. J. Syst. Evol. Microbiol.">
        <title>Neptunomonas japonica sp. nov., an Osedax japonicus symbiont-like bacterium isolated from sediment adjacent to sperm whale carcasses off Kagoshima, Japan.</title>
        <authorList>
            <person name="Miyazaki M."/>
            <person name="Nogi Y."/>
            <person name="Fujiwara Y."/>
            <person name="Kawato M."/>
            <person name="Kubokawa K."/>
            <person name="Horikoshi K."/>
        </authorList>
    </citation>
    <scope>NUCLEOTIDE SEQUENCE [LARGE SCALE GENOMIC DNA]</scope>
    <source>
        <strain evidence="5 6">JAMM 1380</strain>
    </source>
</reference>
<dbReference type="PANTHER" id="PTHR33376:SF5">
    <property type="entry name" value="EXTRACYTOPLASMIC SOLUTE RECEPTOR PROTEIN"/>
    <property type="match status" value="1"/>
</dbReference>
<feature type="signal peptide" evidence="4">
    <location>
        <begin position="1"/>
        <end position="27"/>
    </location>
</feature>
<dbReference type="Gene3D" id="3.40.190.10">
    <property type="entry name" value="Periplasmic binding protein-like II"/>
    <property type="match status" value="1"/>
</dbReference>
<feature type="binding site" evidence="3">
    <location>
        <position position="241"/>
    </location>
    <ligand>
        <name>substrate</name>
    </ligand>
</feature>
<dbReference type="InterPro" id="IPR038404">
    <property type="entry name" value="TRAP_DctP_sf"/>
</dbReference>
<feature type="binding site" evidence="2">
    <location>
        <position position="178"/>
    </location>
    <ligand>
        <name>substrate</name>
    </ligand>
</feature>
<dbReference type="EMBL" id="AP014546">
    <property type="protein sequence ID" value="BBB29690.1"/>
    <property type="molecule type" value="Genomic_DNA"/>
</dbReference>
<accession>A0A7R6PSP4</accession>
<dbReference type="Proteomes" id="UP000595332">
    <property type="component" value="Chromosome"/>
</dbReference>
<evidence type="ECO:0000256" key="4">
    <source>
        <dbReference type="SAM" id="SignalP"/>
    </source>
</evidence>
<feature type="binding site" evidence="3">
    <location>
        <position position="216"/>
    </location>
    <ligand>
        <name>Na(+)</name>
        <dbReference type="ChEBI" id="CHEBI:29101"/>
    </ligand>
</feature>
<evidence type="ECO:0000256" key="2">
    <source>
        <dbReference type="PIRSR" id="PIRSR039026-1"/>
    </source>
</evidence>
<dbReference type="PIRSF" id="PIRSF039026">
    <property type="entry name" value="SiaP"/>
    <property type="match status" value="1"/>
</dbReference>
<dbReference type="NCBIfam" id="NF037995">
    <property type="entry name" value="TRAP_S1"/>
    <property type="match status" value="1"/>
</dbReference>
<feature type="binding site" evidence="3">
    <location>
        <position position="215"/>
    </location>
    <ligand>
        <name>substrate</name>
    </ligand>
</feature>
<proteinExistence type="predicted"/>
<feature type="chain" id="PRO_5032939458" evidence="4">
    <location>
        <begin position="28"/>
        <end position="354"/>
    </location>
</feature>
<dbReference type="KEGG" id="njp:NEJAP_1739"/>
<keyword evidence="1 4" id="KW-0732">Signal</keyword>
<keyword evidence="3" id="KW-0479">Metal-binding</keyword>